<organism evidence="1 2">
    <name type="scientific">Algisphaera agarilytica</name>
    <dbReference type="NCBI Taxonomy" id="1385975"/>
    <lineage>
        <taxon>Bacteria</taxon>
        <taxon>Pseudomonadati</taxon>
        <taxon>Planctomycetota</taxon>
        <taxon>Phycisphaerae</taxon>
        <taxon>Phycisphaerales</taxon>
        <taxon>Phycisphaeraceae</taxon>
        <taxon>Algisphaera</taxon>
    </lineage>
</organism>
<accession>A0A7X0LKN0</accession>
<name>A0A7X0LKN0_9BACT</name>
<sequence length="176" mass="19847">MATEKDLRDYLRLPLADTRARLAELIESGDAVPVSVEDWPAAYTAPGLRVPRQVASRALLCPFDSLIWTRERTERLFGMRFRLEIYVPEAKRVHGYYVLPFLLGETLVARVDLKADRQSGVLQVKAAHVETVAPDETAVELAQALRELADWLGLAEVVIGRRVRLANELRRACRAL</sequence>
<comment type="caution">
    <text evidence="1">The sequence shown here is derived from an EMBL/GenBank/DDBJ whole genome shotgun (WGS) entry which is preliminary data.</text>
</comment>
<gene>
    <name evidence="1" type="ORF">HNQ40_000929</name>
</gene>
<evidence type="ECO:0000313" key="2">
    <source>
        <dbReference type="Proteomes" id="UP000541810"/>
    </source>
</evidence>
<dbReference type="InterPro" id="IPR009351">
    <property type="entry name" value="AlkZ-like"/>
</dbReference>
<dbReference type="AlphaFoldDB" id="A0A7X0LKN0"/>
<dbReference type="PANTHER" id="PTHR30528:SF0">
    <property type="entry name" value="CYTOPLASMIC PROTEIN"/>
    <property type="match status" value="1"/>
</dbReference>
<proteinExistence type="predicted"/>
<dbReference type="EMBL" id="JACHGY010000001">
    <property type="protein sequence ID" value="MBB6429123.1"/>
    <property type="molecule type" value="Genomic_DNA"/>
</dbReference>
<reference evidence="1 2" key="1">
    <citation type="submission" date="2020-08" db="EMBL/GenBank/DDBJ databases">
        <title>Genomic Encyclopedia of Type Strains, Phase IV (KMG-IV): sequencing the most valuable type-strain genomes for metagenomic binning, comparative biology and taxonomic classification.</title>
        <authorList>
            <person name="Goeker M."/>
        </authorList>
    </citation>
    <scope>NUCLEOTIDE SEQUENCE [LARGE SCALE GENOMIC DNA]</scope>
    <source>
        <strain evidence="1 2">DSM 103725</strain>
    </source>
</reference>
<dbReference type="Proteomes" id="UP000541810">
    <property type="component" value="Unassembled WGS sequence"/>
</dbReference>
<dbReference type="Pfam" id="PF06224">
    <property type="entry name" value="AlkZ-like"/>
    <property type="match status" value="1"/>
</dbReference>
<protein>
    <submittedName>
        <fullName evidence="1">Uncharacterized protein YcaQ</fullName>
    </submittedName>
</protein>
<keyword evidence="2" id="KW-1185">Reference proteome</keyword>
<dbReference type="PANTHER" id="PTHR30528">
    <property type="entry name" value="CYTOPLASMIC PROTEIN"/>
    <property type="match status" value="1"/>
</dbReference>
<evidence type="ECO:0000313" key="1">
    <source>
        <dbReference type="EMBL" id="MBB6429123.1"/>
    </source>
</evidence>